<evidence type="ECO:0000256" key="7">
    <source>
        <dbReference type="SAM" id="Coils"/>
    </source>
</evidence>
<evidence type="ECO:0000256" key="5">
    <source>
        <dbReference type="ARBA" id="ARBA00023054"/>
    </source>
</evidence>
<keyword evidence="6" id="KW-0206">Cytoskeleton</keyword>
<dbReference type="GO" id="GO:0008017">
    <property type="term" value="F:microtubule binding"/>
    <property type="evidence" value="ECO:0007669"/>
    <property type="project" value="InterPro"/>
</dbReference>
<feature type="coiled-coil region" evidence="7">
    <location>
        <begin position="364"/>
        <end position="415"/>
    </location>
</feature>
<dbReference type="GO" id="GO:0005813">
    <property type="term" value="C:centrosome"/>
    <property type="evidence" value="ECO:0007669"/>
    <property type="project" value="UniProtKB-SubCell"/>
</dbReference>
<dbReference type="GO" id="GO:0042802">
    <property type="term" value="F:identical protein binding"/>
    <property type="evidence" value="ECO:0007669"/>
    <property type="project" value="InterPro"/>
</dbReference>
<dbReference type="AlphaFoldDB" id="A0A663ELR5"/>
<proteinExistence type="inferred from homology"/>
<feature type="region of interest" description="Disordered" evidence="8">
    <location>
        <begin position="1"/>
        <end position="21"/>
    </location>
</feature>
<gene>
    <name evidence="11" type="primary">CEP57</name>
</gene>
<evidence type="ECO:0000256" key="1">
    <source>
        <dbReference type="ARBA" id="ARBA00004300"/>
    </source>
</evidence>
<feature type="region of interest" description="Disordered" evidence="8">
    <location>
        <begin position="301"/>
        <end position="327"/>
    </location>
</feature>
<evidence type="ECO:0000256" key="2">
    <source>
        <dbReference type="ARBA" id="ARBA00008179"/>
    </source>
</evidence>
<reference evidence="11" key="2">
    <citation type="submission" date="2025-09" db="UniProtKB">
        <authorList>
            <consortium name="Ensembl"/>
        </authorList>
    </citation>
    <scope>IDENTIFICATION</scope>
</reference>
<comment type="similarity">
    <text evidence="2">Belongs to the translokin family.</text>
</comment>
<evidence type="ECO:0000256" key="3">
    <source>
        <dbReference type="ARBA" id="ARBA00022490"/>
    </source>
</evidence>
<dbReference type="Ensembl" id="ENSACCT00020013727.1">
    <property type="protein sequence ID" value="ENSACCP00020013128.1"/>
    <property type="gene ID" value="ENSACCG00020009041.1"/>
</dbReference>
<evidence type="ECO:0000256" key="4">
    <source>
        <dbReference type="ARBA" id="ARBA00022701"/>
    </source>
</evidence>
<feature type="region of interest" description="Disordered" evidence="8">
    <location>
        <begin position="217"/>
        <end position="248"/>
    </location>
</feature>
<accession>A0A663ELR5</accession>
<protein>
    <submittedName>
        <fullName evidence="11">Centrosomal protein 57</fullName>
    </submittedName>
</protein>
<dbReference type="GO" id="GO:0005874">
    <property type="term" value="C:microtubule"/>
    <property type="evidence" value="ECO:0007669"/>
    <property type="project" value="UniProtKB-KW"/>
</dbReference>
<dbReference type="InterPro" id="IPR025913">
    <property type="entry name" value="Cep57_CLD"/>
</dbReference>
<dbReference type="Pfam" id="PF06657">
    <property type="entry name" value="Cep57_MT_bd"/>
    <property type="match status" value="1"/>
</dbReference>
<feature type="coiled-coil region" evidence="7">
    <location>
        <begin position="61"/>
        <end position="197"/>
    </location>
</feature>
<keyword evidence="5 7" id="KW-0175">Coiled coil</keyword>
<keyword evidence="12" id="KW-1185">Reference proteome</keyword>
<evidence type="ECO:0000259" key="9">
    <source>
        <dbReference type="Pfam" id="PF06657"/>
    </source>
</evidence>
<keyword evidence="4" id="KW-0493">Microtubule</keyword>
<dbReference type="PANTHER" id="PTHR19336:SF11">
    <property type="entry name" value="CENTROSOMAL PROTEIN OF 57 KDA"/>
    <property type="match status" value="1"/>
</dbReference>
<dbReference type="Gene3D" id="1.20.58.90">
    <property type="match status" value="1"/>
</dbReference>
<dbReference type="GO" id="GO:0043015">
    <property type="term" value="F:gamma-tubulin binding"/>
    <property type="evidence" value="ECO:0007669"/>
    <property type="project" value="InterPro"/>
</dbReference>
<organism evidence="11 12">
    <name type="scientific">Aquila chrysaetos chrysaetos</name>
    <dbReference type="NCBI Taxonomy" id="223781"/>
    <lineage>
        <taxon>Eukaryota</taxon>
        <taxon>Metazoa</taxon>
        <taxon>Chordata</taxon>
        <taxon>Craniata</taxon>
        <taxon>Vertebrata</taxon>
        <taxon>Euteleostomi</taxon>
        <taxon>Archelosauria</taxon>
        <taxon>Archosauria</taxon>
        <taxon>Dinosauria</taxon>
        <taxon>Saurischia</taxon>
        <taxon>Theropoda</taxon>
        <taxon>Coelurosauria</taxon>
        <taxon>Aves</taxon>
        <taxon>Neognathae</taxon>
        <taxon>Neoaves</taxon>
        <taxon>Telluraves</taxon>
        <taxon>Accipitrimorphae</taxon>
        <taxon>Accipitriformes</taxon>
        <taxon>Accipitridae</taxon>
        <taxon>Accipitrinae</taxon>
        <taxon>Aquila</taxon>
    </lineage>
</organism>
<name>A0A663ELR5_AQUCH</name>
<evidence type="ECO:0000256" key="8">
    <source>
        <dbReference type="SAM" id="MobiDB-lite"/>
    </source>
</evidence>
<evidence type="ECO:0000313" key="11">
    <source>
        <dbReference type="Ensembl" id="ENSACCP00020013128.1"/>
    </source>
</evidence>
<dbReference type="GeneTree" id="ENSGT00530000063695"/>
<reference evidence="11" key="1">
    <citation type="submission" date="2025-08" db="UniProtKB">
        <authorList>
            <consortium name="Ensembl"/>
        </authorList>
    </citation>
    <scope>IDENTIFICATION</scope>
</reference>
<evidence type="ECO:0000259" key="10">
    <source>
        <dbReference type="Pfam" id="PF14073"/>
    </source>
</evidence>
<sequence>MAAARGRQRTDDLHKTHNSASVTDGLSATSFIEYPKYKPFINSELLRSPRKPVIPYPESNSRAIFSALKNLQEKIHRLELERLQAEENVKHLSRETADYKKVLSEQMQHKEHDKTEVSKKNQELASQLAAAESRCSLLEKQLDYMRKMIQHAENEKSHLLEKQGSLERDRLLDQSHVQSKLEKLDMLEKEYSRLTTMQSIAELQTGLETNRLLIQAASPLLPPKARKPRKKTKQPEKKRSLTSHLTTQPHYRLCLGDVPFVAGKSTSPSHSVGANVQHVLHLMKQHTKALCNSRVVNDTPLAKPVSTGHPASKSRRSSLPKDSSSSQEELSEVLLTLQDEFGQMSFDHQQLSKLVQEAPTIAVREDLERELEALVGKMEAKADQISKVRRHRLQLERLKRECKSKKTSAKQIKDSRLPVSEVKVTTTVTTKGKNAGPIKVKPGEKSRKNLQLLRDMQTIQTSLQKDDISWDY</sequence>
<evidence type="ECO:0000313" key="12">
    <source>
        <dbReference type="Proteomes" id="UP000472275"/>
    </source>
</evidence>
<dbReference type="FunFam" id="1.20.58.90:FF:000003">
    <property type="entry name" value="Centrosomal protein of 57 kDa"/>
    <property type="match status" value="1"/>
</dbReference>
<feature type="domain" description="Cep57 centrosome localisation" evidence="10">
    <location>
        <begin position="63"/>
        <end position="204"/>
    </location>
</feature>
<dbReference type="PANTHER" id="PTHR19336">
    <property type="entry name" value="UNCHARACTERIZED DUF1167"/>
    <property type="match status" value="1"/>
</dbReference>
<comment type="subcellular location">
    <subcellularLocation>
        <location evidence="1">Cytoplasm</location>
        <location evidence="1">Cytoskeleton</location>
        <location evidence="1">Microtubule organizing center</location>
        <location evidence="1">Centrosome</location>
    </subcellularLocation>
</comment>
<feature type="domain" description="Cep57 centrosome microtubule-binding" evidence="9">
    <location>
        <begin position="322"/>
        <end position="391"/>
    </location>
</feature>
<dbReference type="InterPro" id="IPR024957">
    <property type="entry name" value="Cep57_MT-bd_dom"/>
</dbReference>
<dbReference type="InterPro" id="IPR051756">
    <property type="entry name" value="Centrosomal_MT-associated"/>
</dbReference>
<evidence type="ECO:0000256" key="6">
    <source>
        <dbReference type="ARBA" id="ARBA00023212"/>
    </source>
</evidence>
<keyword evidence="3" id="KW-0963">Cytoplasm</keyword>
<dbReference type="Pfam" id="PF14073">
    <property type="entry name" value="Cep57_CLD"/>
    <property type="match status" value="1"/>
</dbReference>
<dbReference type="Proteomes" id="UP000472275">
    <property type="component" value="Chromosome 19"/>
</dbReference>